<sequence>MRRLILFPCGGETLAATLDEAPGTTGLLIVSGGNEVRMGAHRGMTELAADLASGGTPVFRYDRRGIGDSTGENHGYLSADDDLAAAAVAFRAAAPQVTRMVGFGNCDAATTLALFGQAAGLDALVLANPWVVEEADDSLPPAAAIRSRYAARLKDPREWQRLLTGGVNLRKLGRGLRKIAAAPPPSPGLPARFADALGWCPATIVLAEGDATAIAFTDATRNLDLPATEQRIATASHSFASAEDRAALREILAEALR</sequence>
<evidence type="ECO:0000313" key="2">
    <source>
        <dbReference type="Proteomes" id="UP000253918"/>
    </source>
</evidence>
<name>A0A369VW15_9SPHN</name>
<proteinExistence type="predicted"/>
<accession>A0A369VW15</accession>
<dbReference type="EMBL" id="QQNB01000001">
    <property type="protein sequence ID" value="RDE06586.1"/>
    <property type="molecule type" value="Genomic_DNA"/>
</dbReference>
<dbReference type="InterPro" id="IPR029058">
    <property type="entry name" value="AB_hydrolase_fold"/>
</dbReference>
<keyword evidence="1" id="KW-0378">Hydrolase</keyword>
<reference evidence="1 2" key="1">
    <citation type="submission" date="2018-07" db="EMBL/GenBank/DDBJ databases">
        <title>a novel species of Sphingomonas isolated from the rhizosphere soil of Araceae plant.</title>
        <authorList>
            <person name="Zhiyong W."/>
            <person name="Qinglan Z."/>
            <person name="Zhiwei F."/>
            <person name="Ding X."/>
            <person name="Gejiao W."/>
            <person name="Shixue Z."/>
        </authorList>
    </citation>
    <scope>NUCLEOTIDE SEQUENCE [LARGE SCALE GENOMIC DNA]</scope>
    <source>
        <strain evidence="1 2">WZY 27</strain>
    </source>
</reference>
<dbReference type="AlphaFoldDB" id="A0A369VW15"/>
<dbReference type="RefSeq" id="WP_114686169.1">
    <property type="nucleotide sequence ID" value="NZ_QQNB01000001.1"/>
</dbReference>
<gene>
    <name evidence="1" type="ORF">DVW87_02440</name>
</gene>
<keyword evidence="2" id="KW-1185">Reference proteome</keyword>
<evidence type="ECO:0000313" key="1">
    <source>
        <dbReference type="EMBL" id="RDE06586.1"/>
    </source>
</evidence>
<dbReference type="Gene3D" id="3.40.50.1820">
    <property type="entry name" value="alpha/beta hydrolase"/>
    <property type="match status" value="1"/>
</dbReference>
<protein>
    <submittedName>
        <fullName evidence="1">Hydrolase 1, exosortase A system-associated</fullName>
    </submittedName>
</protein>
<organism evidence="1 2">
    <name type="scientific">Sphingomonas aracearum</name>
    <dbReference type="NCBI Taxonomy" id="2283317"/>
    <lineage>
        <taxon>Bacteria</taxon>
        <taxon>Pseudomonadati</taxon>
        <taxon>Pseudomonadota</taxon>
        <taxon>Alphaproteobacteria</taxon>
        <taxon>Sphingomonadales</taxon>
        <taxon>Sphingomonadaceae</taxon>
        <taxon>Sphingomonas</taxon>
    </lineage>
</organism>
<dbReference type="Proteomes" id="UP000253918">
    <property type="component" value="Unassembled WGS sequence"/>
</dbReference>
<dbReference type="InterPro" id="IPR017531">
    <property type="entry name" value="Hydrolase-1_PEP"/>
</dbReference>
<dbReference type="NCBIfam" id="TIGR03100">
    <property type="entry name" value="hydr1_PEP"/>
    <property type="match status" value="1"/>
</dbReference>
<dbReference type="OrthoDB" id="249225at2"/>
<dbReference type="GO" id="GO:0016787">
    <property type="term" value="F:hydrolase activity"/>
    <property type="evidence" value="ECO:0007669"/>
    <property type="project" value="UniProtKB-KW"/>
</dbReference>
<dbReference type="SUPFAM" id="SSF53474">
    <property type="entry name" value="alpha/beta-Hydrolases"/>
    <property type="match status" value="1"/>
</dbReference>
<comment type="caution">
    <text evidence="1">The sequence shown here is derived from an EMBL/GenBank/DDBJ whole genome shotgun (WGS) entry which is preliminary data.</text>
</comment>